<protein>
    <recommendedName>
        <fullName evidence="8">Protein root UVB sensitive/RUS domain-containing protein</fullName>
    </recommendedName>
</protein>
<evidence type="ECO:0000256" key="5">
    <source>
        <dbReference type="ARBA" id="ARBA00023136"/>
    </source>
</evidence>
<feature type="transmembrane region" description="Helical" evidence="7">
    <location>
        <begin position="915"/>
        <end position="940"/>
    </location>
</feature>
<accession>A0A813JUW6</accession>
<comment type="similarity">
    <text evidence="2">Belongs to the RUS1 family.</text>
</comment>
<keyword evidence="4 7" id="KW-1133">Transmembrane helix</keyword>
<evidence type="ECO:0000313" key="9">
    <source>
        <dbReference type="EMBL" id="CAE8685613.1"/>
    </source>
</evidence>
<dbReference type="InterPro" id="IPR006968">
    <property type="entry name" value="RUS_fam"/>
</dbReference>
<dbReference type="PANTHER" id="PTHR12770">
    <property type="entry name" value="RUS1 FAMILY PROTEIN C16ORF58"/>
    <property type="match status" value="1"/>
</dbReference>
<feature type="transmembrane region" description="Helical" evidence="7">
    <location>
        <begin position="180"/>
        <end position="198"/>
    </location>
</feature>
<sequence>MSQWPQSCSAYGIFEWLFLPEGYPDSVAPEYFDYQLWDTFQQIIRFVMDILGTQAVFAFFGVGGRHASMAFAILLQFSRDVLRQYMDLGASFPAAVALYQSRPGLFRMLGEVFNVAAVMSEILACEYRSLWLMWMGPLLWCIGSSMTGVVRSSILQHFAERENNRDVVLKENNQDKAGRFAGLLGGVVLLQFIGMGSADDEKLEAWPSLIACSVLAALNLFGNFRAVCALQCPPAYFCLQNSKSQHFAALRGGKVVDEAATEIPEIFKLGTAGGVGKILMTSEGQYVDRDGELKDHPVAADLVFTGRGWLMKSNWGSQVESAEDDQKAIWEVIPKRHSAKLAVSHCDLTSNFFPPGFPRTTLPKYEEHCAYSIMQTVTSMPIAFINMWIKWKFVYGVGDTSKSPEYAVYITCYMSTIAMVFGLIAGLPSFSCGYDADFYFISHAIGNFLGGFIGNAAALSTFPVFMVLIPISVCTSAWSDVVHAAINAQANMMWASHPEVDLVHVLTSLGNRGCFMSGLTGFFCIWFARHLQQAGPQAEPPIPTMMMLYSLMQAANLYSAYEIYKIYKQLMPTNATGTQYEQFRQEEGAEELKVLSSHVGRDSSSDSTRGMAASTGSGKKPSPTAIFWVLQAVLVEVIVYGALVSTLSDVETKLTPCSGRCMQFKLLSDLSFIPNTGVWPFPLHNGQTQHEIQDTCKRWGGNFCTALPGAQCKAITQDTCTSEPTLKNVQNHIKDGRSKLFFLGSLCVYSILVLVHDSGLRMGCLGAANAIILQVLTAYTLAFMTATALLWASGAMQLFFSKVGGGDCVGQISCVEHVCGCYFEFGDLPAMFALAVPASLAFKLRTRTICTMRAAIIGSSYLSTTTYYLPHNFVQGANVWSALGPSGLGDPRLQDTLPPAGNCPRMKLAKSMARWICVVCPVIIVPPLLFASCSLIYRGVGIILYGMKTFTSIDVGHDVASSMGMCGFFGMIFLQFVVLFLFIPETWRLFYILTIQLGKFDGDLAQVKSSLKLAHPEFAWALDEVVQEKIELAREAPLLQSL</sequence>
<proteinExistence type="inferred from homology"/>
<dbReference type="GO" id="GO:0016020">
    <property type="term" value="C:membrane"/>
    <property type="evidence" value="ECO:0007669"/>
    <property type="project" value="UniProtKB-SubCell"/>
</dbReference>
<comment type="subcellular location">
    <subcellularLocation>
        <location evidence="1">Membrane</location>
    </subcellularLocation>
</comment>
<dbReference type="Pfam" id="PF04884">
    <property type="entry name" value="UVB_sens_prot"/>
    <property type="match status" value="1"/>
</dbReference>
<feature type="transmembrane region" description="Helical" evidence="7">
    <location>
        <begin position="137"/>
        <end position="159"/>
    </location>
</feature>
<evidence type="ECO:0000256" key="2">
    <source>
        <dbReference type="ARBA" id="ARBA00007558"/>
    </source>
</evidence>
<feature type="transmembrane region" description="Helical" evidence="7">
    <location>
        <begin position="771"/>
        <end position="792"/>
    </location>
</feature>
<dbReference type="AlphaFoldDB" id="A0A813JUW6"/>
<name>A0A813JUW6_POLGL</name>
<feature type="domain" description="Protein root UVB sensitive/RUS" evidence="8">
    <location>
        <begin position="14"/>
        <end position="231"/>
    </location>
</feature>
<dbReference type="EMBL" id="CAJNNW010026467">
    <property type="protein sequence ID" value="CAE8685613.1"/>
    <property type="molecule type" value="Genomic_DNA"/>
</dbReference>
<evidence type="ECO:0000256" key="6">
    <source>
        <dbReference type="SAM" id="MobiDB-lite"/>
    </source>
</evidence>
<dbReference type="PANTHER" id="PTHR12770:SF31">
    <property type="entry name" value="RUS FAMILY MEMBER 1"/>
    <property type="match status" value="1"/>
</dbReference>
<evidence type="ECO:0000256" key="7">
    <source>
        <dbReference type="SAM" id="Phobius"/>
    </source>
</evidence>
<organism evidence="9 10">
    <name type="scientific">Polarella glacialis</name>
    <name type="common">Dinoflagellate</name>
    <dbReference type="NCBI Taxonomy" id="89957"/>
    <lineage>
        <taxon>Eukaryota</taxon>
        <taxon>Sar</taxon>
        <taxon>Alveolata</taxon>
        <taxon>Dinophyceae</taxon>
        <taxon>Suessiales</taxon>
        <taxon>Suessiaceae</taxon>
        <taxon>Polarella</taxon>
    </lineage>
</organism>
<keyword evidence="5 7" id="KW-0472">Membrane</keyword>
<comment type="caution">
    <text evidence="9">The sequence shown here is derived from an EMBL/GenBank/DDBJ whole genome shotgun (WGS) entry which is preliminary data.</text>
</comment>
<feature type="transmembrane region" description="Helical" evidence="7">
    <location>
        <begin position="369"/>
        <end position="391"/>
    </location>
</feature>
<evidence type="ECO:0000313" key="10">
    <source>
        <dbReference type="Proteomes" id="UP000626109"/>
    </source>
</evidence>
<gene>
    <name evidence="9" type="ORF">PGLA2088_LOCUS24554</name>
</gene>
<evidence type="ECO:0000256" key="3">
    <source>
        <dbReference type="ARBA" id="ARBA00022692"/>
    </source>
</evidence>
<feature type="transmembrane region" description="Helical" evidence="7">
    <location>
        <begin position="204"/>
        <end position="221"/>
    </location>
</feature>
<evidence type="ECO:0000256" key="1">
    <source>
        <dbReference type="ARBA" id="ARBA00004370"/>
    </source>
</evidence>
<feature type="region of interest" description="Disordered" evidence="6">
    <location>
        <begin position="597"/>
        <end position="620"/>
    </location>
</feature>
<feature type="transmembrane region" description="Helical" evidence="7">
    <location>
        <begin position="740"/>
        <end position="759"/>
    </location>
</feature>
<evidence type="ECO:0000256" key="4">
    <source>
        <dbReference type="ARBA" id="ARBA00022989"/>
    </source>
</evidence>
<dbReference type="InterPro" id="IPR054549">
    <property type="entry name" value="UVB_sens_RUS_dom"/>
</dbReference>
<feature type="transmembrane region" description="Helical" evidence="7">
    <location>
        <begin position="55"/>
        <end position="77"/>
    </location>
</feature>
<reference evidence="9" key="1">
    <citation type="submission" date="2021-02" db="EMBL/GenBank/DDBJ databases">
        <authorList>
            <person name="Dougan E. K."/>
            <person name="Rhodes N."/>
            <person name="Thang M."/>
            <person name="Chan C."/>
        </authorList>
    </citation>
    <scope>NUCLEOTIDE SEQUENCE</scope>
</reference>
<feature type="transmembrane region" description="Helical" evidence="7">
    <location>
        <begin position="960"/>
        <end position="983"/>
    </location>
</feature>
<keyword evidence="3 7" id="KW-0812">Transmembrane</keyword>
<feature type="transmembrane region" description="Helical" evidence="7">
    <location>
        <begin position="406"/>
        <end position="426"/>
    </location>
</feature>
<dbReference type="Proteomes" id="UP000626109">
    <property type="component" value="Unassembled WGS sequence"/>
</dbReference>
<evidence type="ECO:0000259" key="8">
    <source>
        <dbReference type="Pfam" id="PF04884"/>
    </source>
</evidence>